<keyword evidence="1" id="KW-1133">Transmembrane helix</keyword>
<keyword evidence="1" id="KW-0472">Membrane</keyword>
<evidence type="ECO:0000256" key="1">
    <source>
        <dbReference type="SAM" id="Phobius"/>
    </source>
</evidence>
<keyword evidence="1" id="KW-0812">Transmembrane</keyword>
<feature type="transmembrane region" description="Helical" evidence="1">
    <location>
        <begin position="71"/>
        <end position="91"/>
    </location>
</feature>
<proteinExistence type="predicted"/>
<dbReference type="AlphaFoldDB" id="A0A1G5BHI2"/>
<gene>
    <name evidence="2" type="ORF">SAMN02910451_00739</name>
</gene>
<dbReference type="Proteomes" id="UP000183047">
    <property type="component" value="Unassembled WGS sequence"/>
</dbReference>
<evidence type="ECO:0008006" key="4">
    <source>
        <dbReference type="Google" id="ProtNLM"/>
    </source>
</evidence>
<feature type="transmembrane region" description="Helical" evidence="1">
    <location>
        <begin position="20"/>
        <end position="38"/>
    </location>
</feature>
<name>A0A1G5BHI2_9FIRM</name>
<dbReference type="EMBL" id="FMUR01000004">
    <property type="protein sequence ID" value="SCX89554.1"/>
    <property type="molecule type" value="Genomic_DNA"/>
</dbReference>
<feature type="transmembrane region" description="Helical" evidence="1">
    <location>
        <begin position="242"/>
        <end position="260"/>
    </location>
</feature>
<dbReference type="RefSeq" id="WP_074461476.1">
    <property type="nucleotide sequence ID" value="NZ_FMUR01000004.1"/>
</dbReference>
<feature type="transmembrane region" description="Helical" evidence="1">
    <location>
        <begin position="202"/>
        <end position="222"/>
    </location>
</feature>
<dbReference type="OrthoDB" id="2005105at2"/>
<reference evidence="3" key="1">
    <citation type="submission" date="2016-10" db="EMBL/GenBank/DDBJ databases">
        <authorList>
            <person name="Varghese N."/>
            <person name="Submissions S."/>
        </authorList>
    </citation>
    <scope>NUCLEOTIDE SEQUENCE [LARGE SCALE GENOMIC DNA]</scope>
    <source>
        <strain evidence="3">XBD2006</strain>
    </source>
</reference>
<organism evidence="2 3">
    <name type="scientific">Butyrivibrio hungatei</name>
    <dbReference type="NCBI Taxonomy" id="185008"/>
    <lineage>
        <taxon>Bacteria</taxon>
        <taxon>Bacillati</taxon>
        <taxon>Bacillota</taxon>
        <taxon>Clostridia</taxon>
        <taxon>Lachnospirales</taxon>
        <taxon>Lachnospiraceae</taxon>
        <taxon>Butyrivibrio</taxon>
    </lineage>
</organism>
<sequence>MLKKLIAYDLKRTRPVMTGIILFTFLLTIIIVITNAFTNKIDNAQTEKLESGLIQTHSDNLPPIYFTMTNIQTIALLAILVLATLATIYMLRYYYKTIYLTQGYLSFTLPAKTTEIVSSKMLVTYIWALIFIIPSIFIWTFGYSVAERLFDPHYEKLSVSAYLPGLVLFALDILFIIFEIFVQIMAFFFCLSIGQLCRKLKLHVTVLSYIGIAIASMILFFYNMQMHQMKRGTWWWDYDDVICPANIICAIILFISFYVATIKITNKNLNLE</sequence>
<evidence type="ECO:0000313" key="3">
    <source>
        <dbReference type="Proteomes" id="UP000183047"/>
    </source>
</evidence>
<keyword evidence="3" id="KW-1185">Reference proteome</keyword>
<evidence type="ECO:0000313" key="2">
    <source>
        <dbReference type="EMBL" id="SCX89554.1"/>
    </source>
</evidence>
<feature type="transmembrane region" description="Helical" evidence="1">
    <location>
        <begin position="122"/>
        <end position="146"/>
    </location>
</feature>
<protein>
    <recommendedName>
        <fullName evidence="4">ABC-2 family transporter protein</fullName>
    </recommendedName>
</protein>
<feature type="transmembrane region" description="Helical" evidence="1">
    <location>
        <begin position="166"/>
        <end position="190"/>
    </location>
</feature>
<accession>A0A1G5BHI2</accession>